<dbReference type="STRING" id="1448320.A0A319D7V8"/>
<dbReference type="Proteomes" id="UP000247810">
    <property type="component" value="Unassembled WGS sequence"/>
</dbReference>
<dbReference type="Pfam" id="PF17100">
    <property type="entry name" value="NACHT_N"/>
    <property type="match status" value="1"/>
</dbReference>
<proteinExistence type="predicted"/>
<feature type="domain" description="NWD NACHT-NTPase N-terminal" evidence="1">
    <location>
        <begin position="14"/>
        <end position="195"/>
    </location>
</feature>
<dbReference type="EMBL" id="KZ825977">
    <property type="protein sequence ID" value="PYH90597.1"/>
    <property type="molecule type" value="Genomic_DNA"/>
</dbReference>
<evidence type="ECO:0000313" key="2">
    <source>
        <dbReference type="EMBL" id="PYH90597.1"/>
    </source>
</evidence>
<dbReference type="OrthoDB" id="674604at2759"/>
<evidence type="ECO:0000313" key="3">
    <source>
        <dbReference type="Proteomes" id="UP000247810"/>
    </source>
</evidence>
<protein>
    <recommendedName>
        <fullName evidence="1">NWD NACHT-NTPase N-terminal domain-containing protein</fullName>
    </recommendedName>
</protein>
<reference evidence="2 3" key="1">
    <citation type="submission" date="2018-02" db="EMBL/GenBank/DDBJ databases">
        <title>The genomes of Aspergillus section Nigri reveals drivers in fungal speciation.</title>
        <authorList>
            <consortium name="DOE Joint Genome Institute"/>
            <person name="Vesth T.C."/>
            <person name="Nybo J."/>
            <person name="Theobald S."/>
            <person name="Brandl J."/>
            <person name="Frisvad J.C."/>
            <person name="Nielsen K.F."/>
            <person name="Lyhne E.K."/>
            <person name="Kogle M.E."/>
            <person name="Kuo A."/>
            <person name="Riley R."/>
            <person name="Clum A."/>
            <person name="Nolan M."/>
            <person name="Lipzen A."/>
            <person name="Salamov A."/>
            <person name="Henrissat B."/>
            <person name="Wiebenga A."/>
            <person name="De vries R.P."/>
            <person name="Grigoriev I.V."/>
            <person name="Mortensen U.H."/>
            <person name="Andersen M.R."/>
            <person name="Baker S.E."/>
        </authorList>
    </citation>
    <scope>NUCLEOTIDE SEQUENCE [LARGE SCALE GENOMIC DNA]</scope>
    <source>
        <strain evidence="2 3">CBS 707.79</strain>
    </source>
</reference>
<name>A0A319D7V8_9EURO</name>
<evidence type="ECO:0000259" key="1">
    <source>
        <dbReference type="Pfam" id="PF17100"/>
    </source>
</evidence>
<organism evidence="2 3">
    <name type="scientific">Aspergillus ellipticus CBS 707.79</name>
    <dbReference type="NCBI Taxonomy" id="1448320"/>
    <lineage>
        <taxon>Eukaryota</taxon>
        <taxon>Fungi</taxon>
        <taxon>Dikarya</taxon>
        <taxon>Ascomycota</taxon>
        <taxon>Pezizomycotina</taxon>
        <taxon>Eurotiomycetes</taxon>
        <taxon>Eurotiomycetidae</taxon>
        <taxon>Eurotiales</taxon>
        <taxon>Aspergillaceae</taxon>
        <taxon>Aspergillus</taxon>
        <taxon>Aspergillus subgen. Circumdati</taxon>
    </lineage>
</organism>
<dbReference type="VEuPathDB" id="FungiDB:BO71DRAFT_462095"/>
<accession>A0A319D7V8</accession>
<gene>
    <name evidence="2" type="ORF">BO71DRAFT_462095</name>
</gene>
<keyword evidence="3" id="KW-1185">Reference proteome</keyword>
<feature type="non-terminal residue" evidence="2">
    <location>
        <position position="1"/>
    </location>
</feature>
<dbReference type="AlphaFoldDB" id="A0A319D7V8"/>
<dbReference type="InterPro" id="IPR031359">
    <property type="entry name" value="NACHT_N"/>
</dbReference>
<sequence length="212" mass="24526">QHEPDAELAASIHETLWNNAYNNLKTNKEKGEYVKRYEEILVKFFTKPSSATFGENETREIVSRRLEKTDKYKKVIDASGNTIRIMKQVGEILDIPLKNIPQTTLPWAVISSTLDILLKPVEVGADLYNGVASVVSKMEWYSKYTDHLLRDEKIKIKHSDSLKGIRDDIAGSITSLYQSLLYYQIRSVCFYFKKTSIVGISPWFYRPRPLEW</sequence>